<evidence type="ECO:0000313" key="7">
    <source>
        <dbReference type="EMBL" id="KAJ0988534.1"/>
    </source>
</evidence>
<feature type="transmembrane region" description="Helical" evidence="6">
    <location>
        <begin position="408"/>
        <end position="434"/>
    </location>
</feature>
<evidence type="ECO:0000256" key="5">
    <source>
        <dbReference type="ARBA" id="ARBA00023136"/>
    </source>
</evidence>
<accession>A0A9D5HTQ9</accession>
<protein>
    <submittedName>
        <fullName evidence="7">Uncharacterized protein</fullName>
    </submittedName>
</protein>
<dbReference type="OrthoDB" id="2018619at2759"/>
<keyword evidence="3 6" id="KW-0812">Transmembrane</keyword>
<feature type="transmembrane region" description="Helical" evidence="6">
    <location>
        <begin position="363"/>
        <end position="387"/>
    </location>
</feature>
<evidence type="ECO:0000256" key="6">
    <source>
        <dbReference type="SAM" id="Phobius"/>
    </source>
</evidence>
<comment type="subcellular location">
    <subcellularLocation>
        <location evidence="1">Membrane</location>
        <topology evidence="1">Multi-pass membrane protein</topology>
    </subcellularLocation>
</comment>
<dbReference type="PANTHER" id="PTHR30618">
    <property type="entry name" value="NCS1 FAMILY PURINE/PYRIMIDINE TRANSPORTER"/>
    <property type="match status" value="1"/>
</dbReference>
<dbReference type="Proteomes" id="UP001085076">
    <property type="component" value="Miscellaneous, Linkage group lg01"/>
</dbReference>
<organism evidence="7 8">
    <name type="scientific">Dioscorea zingiberensis</name>
    <dbReference type="NCBI Taxonomy" id="325984"/>
    <lineage>
        <taxon>Eukaryota</taxon>
        <taxon>Viridiplantae</taxon>
        <taxon>Streptophyta</taxon>
        <taxon>Embryophyta</taxon>
        <taxon>Tracheophyta</taxon>
        <taxon>Spermatophyta</taxon>
        <taxon>Magnoliopsida</taxon>
        <taxon>Liliopsida</taxon>
        <taxon>Dioscoreales</taxon>
        <taxon>Dioscoreaceae</taxon>
        <taxon>Dioscorea</taxon>
    </lineage>
</organism>
<dbReference type="Gene3D" id="1.10.4160.10">
    <property type="entry name" value="Hydantoin permease"/>
    <property type="match status" value="1"/>
</dbReference>
<sequence>MLFSEMKNNQDTLQPIPETQRTFTKWDMAAIWSAVVINIPGFILATSLVDLGLSWWQAVLTIALGSIISLAPLILNGYPGTQYGIPFPILLRASFGVKGAHIPAILRALVACGWNGVETWIGGRTFFLILPSSLTTSSYAQTITWLGTSMLEFSCYILFLIVQLALIWKGMHGIRVLERFSSPLLILLTSLLFTWACYKAGGIEAMLASSNTSHPSLHVFFSCLTAALGSCSTISLNISDFSRFAKSHSDEILGLLSFPLSLTLFSFAGVAVISSTVTIFGHLISDPIELLMAIGGTFTTILATFGISLAVITTNIPSNLVAPSNVLLSLFPSALNFTHSAIISSLIGLAFQPWRILGSSENYVYTWLGGYSPISGSIVGILITDYCAIRRMVLDVSSLYSESDAGGYYYVGGFNLAAIGALIISVAPAVPGFLHKVGILKTTGGVFITIYDNSWFFGVFCGAFVYWVLCHFFKVKGKNDAANDVFEPLHCGE</sequence>
<proteinExistence type="inferred from homology"/>
<dbReference type="Pfam" id="PF02133">
    <property type="entry name" value="Transp_cyt_pur"/>
    <property type="match status" value="1"/>
</dbReference>
<feature type="transmembrane region" description="Helical" evidence="6">
    <location>
        <begin position="260"/>
        <end position="284"/>
    </location>
</feature>
<dbReference type="InterPro" id="IPR045225">
    <property type="entry name" value="Uracil/uridine/allantoin_perm"/>
</dbReference>
<comment type="caution">
    <text evidence="7">The sequence shown here is derived from an EMBL/GenBank/DDBJ whole genome shotgun (WGS) entry which is preliminary data.</text>
</comment>
<dbReference type="InterPro" id="IPR001248">
    <property type="entry name" value="Pur-cyt_permease"/>
</dbReference>
<dbReference type="AlphaFoldDB" id="A0A9D5HTQ9"/>
<keyword evidence="5 6" id="KW-0472">Membrane</keyword>
<feature type="transmembrane region" description="Helical" evidence="6">
    <location>
        <begin position="29"/>
        <end position="49"/>
    </location>
</feature>
<feature type="transmembrane region" description="Helical" evidence="6">
    <location>
        <begin position="326"/>
        <end position="351"/>
    </location>
</feature>
<comment type="similarity">
    <text evidence="2">Belongs to the purine-cytosine permease (2.A.39) family.</text>
</comment>
<evidence type="ECO:0000313" key="8">
    <source>
        <dbReference type="Proteomes" id="UP001085076"/>
    </source>
</evidence>
<feature type="transmembrane region" description="Helical" evidence="6">
    <location>
        <begin position="180"/>
        <end position="198"/>
    </location>
</feature>
<keyword evidence="4 6" id="KW-1133">Transmembrane helix</keyword>
<reference evidence="7" key="2">
    <citation type="journal article" date="2022" name="Hortic Res">
        <title>The genome of Dioscorea zingiberensis sheds light on the biosynthesis, origin and evolution of the medicinally important diosgenin saponins.</title>
        <authorList>
            <person name="Li Y."/>
            <person name="Tan C."/>
            <person name="Li Z."/>
            <person name="Guo J."/>
            <person name="Li S."/>
            <person name="Chen X."/>
            <person name="Wang C."/>
            <person name="Dai X."/>
            <person name="Yang H."/>
            <person name="Song W."/>
            <person name="Hou L."/>
            <person name="Xu J."/>
            <person name="Tong Z."/>
            <person name="Xu A."/>
            <person name="Yuan X."/>
            <person name="Wang W."/>
            <person name="Yang Q."/>
            <person name="Chen L."/>
            <person name="Sun Z."/>
            <person name="Wang K."/>
            <person name="Pan B."/>
            <person name="Chen J."/>
            <person name="Bao Y."/>
            <person name="Liu F."/>
            <person name="Qi X."/>
            <person name="Gang D.R."/>
            <person name="Wen J."/>
            <person name="Li J."/>
        </authorList>
    </citation>
    <scope>NUCLEOTIDE SEQUENCE</scope>
    <source>
        <strain evidence="7">Dzin_1.0</strain>
    </source>
</reference>
<feature type="transmembrane region" description="Helical" evidence="6">
    <location>
        <begin position="104"/>
        <end position="123"/>
    </location>
</feature>
<evidence type="ECO:0000256" key="2">
    <source>
        <dbReference type="ARBA" id="ARBA00008974"/>
    </source>
</evidence>
<evidence type="ECO:0000256" key="3">
    <source>
        <dbReference type="ARBA" id="ARBA00022692"/>
    </source>
</evidence>
<dbReference type="EMBL" id="JAGGNH010000001">
    <property type="protein sequence ID" value="KAJ0988534.1"/>
    <property type="molecule type" value="Genomic_DNA"/>
</dbReference>
<keyword evidence="8" id="KW-1185">Reference proteome</keyword>
<feature type="transmembrane region" description="Helical" evidence="6">
    <location>
        <begin position="143"/>
        <end position="168"/>
    </location>
</feature>
<evidence type="ECO:0000256" key="4">
    <source>
        <dbReference type="ARBA" id="ARBA00022989"/>
    </source>
</evidence>
<gene>
    <name evidence="7" type="ORF">J5N97_006890</name>
</gene>
<dbReference type="GO" id="GO:0005886">
    <property type="term" value="C:plasma membrane"/>
    <property type="evidence" value="ECO:0007669"/>
    <property type="project" value="TreeGrafter"/>
</dbReference>
<feature type="transmembrane region" description="Helical" evidence="6">
    <location>
        <begin position="218"/>
        <end position="239"/>
    </location>
</feature>
<feature type="transmembrane region" description="Helical" evidence="6">
    <location>
        <begin position="290"/>
        <end position="314"/>
    </location>
</feature>
<dbReference type="GO" id="GO:0015205">
    <property type="term" value="F:nucleobase transmembrane transporter activity"/>
    <property type="evidence" value="ECO:0007669"/>
    <property type="project" value="TreeGrafter"/>
</dbReference>
<feature type="transmembrane region" description="Helical" evidence="6">
    <location>
        <begin position="454"/>
        <end position="473"/>
    </location>
</feature>
<dbReference type="PANTHER" id="PTHR30618:SF0">
    <property type="entry name" value="PURINE-URACIL PERMEASE NCS1"/>
    <property type="match status" value="1"/>
</dbReference>
<feature type="transmembrane region" description="Helical" evidence="6">
    <location>
        <begin position="55"/>
        <end position="75"/>
    </location>
</feature>
<evidence type="ECO:0000256" key="1">
    <source>
        <dbReference type="ARBA" id="ARBA00004141"/>
    </source>
</evidence>
<reference evidence="7" key="1">
    <citation type="submission" date="2021-03" db="EMBL/GenBank/DDBJ databases">
        <authorList>
            <person name="Li Z."/>
            <person name="Yang C."/>
        </authorList>
    </citation>
    <scope>NUCLEOTIDE SEQUENCE</scope>
    <source>
        <strain evidence="7">Dzin_1.0</strain>
        <tissue evidence="7">Leaf</tissue>
    </source>
</reference>
<name>A0A9D5HTQ9_9LILI</name>